<dbReference type="OrthoDB" id="6649590at2"/>
<dbReference type="AlphaFoldDB" id="A0A263HE58"/>
<dbReference type="GeneID" id="31487199"/>
<reference evidence="2 4" key="2">
    <citation type="submission" date="2018-06" db="EMBL/GenBank/DDBJ databases">
        <authorList>
            <consortium name="Pathogen Informatics"/>
            <person name="Doyle S."/>
        </authorList>
    </citation>
    <scope>NUCLEOTIDE SEQUENCE [LARGE SCALE GENOMIC DNA]</scope>
    <source>
        <strain evidence="2 4">NCTC10851</strain>
    </source>
</reference>
<name>A0A263HE58_9PAST</name>
<organism evidence="2 4">
    <name type="scientific">Actinobacillus seminis</name>
    <dbReference type="NCBI Taxonomy" id="722"/>
    <lineage>
        <taxon>Bacteria</taxon>
        <taxon>Pseudomonadati</taxon>
        <taxon>Pseudomonadota</taxon>
        <taxon>Gammaproteobacteria</taxon>
        <taxon>Pasteurellales</taxon>
        <taxon>Pasteurellaceae</taxon>
        <taxon>Actinobacillus</taxon>
    </lineage>
</organism>
<gene>
    <name evidence="1" type="ORF">CFY87_03635</name>
    <name evidence="2" type="ORF">NCTC10851_01083</name>
</gene>
<proteinExistence type="predicted"/>
<dbReference type="EMBL" id="UFSB01000001">
    <property type="protein sequence ID" value="SUU36052.1"/>
    <property type="molecule type" value="Genomic_DNA"/>
</dbReference>
<dbReference type="Proteomes" id="UP000254507">
    <property type="component" value="Unassembled WGS sequence"/>
</dbReference>
<evidence type="ECO:0000313" key="3">
    <source>
        <dbReference type="Proteomes" id="UP000215738"/>
    </source>
</evidence>
<keyword evidence="3" id="KW-1185">Reference proteome</keyword>
<evidence type="ECO:0000313" key="4">
    <source>
        <dbReference type="Proteomes" id="UP000254507"/>
    </source>
</evidence>
<evidence type="ECO:0000313" key="2">
    <source>
        <dbReference type="EMBL" id="SUU36052.1"/>
    </source>
</evidence>
<dbReference type="RefSeq" id="WP_041605059.1">
    <property type="nucleotide sequence ID" value="NZ_JBMHIA010000037.1"/>
</dbReference>
<accession>A0A263HE58</accession>
<dbReference type="EMBL" id="NLFK01000003">
    <property type="protein sequence ID" value="OZN25248.1"/>
    <property type="molecule type" value="Genomic_DNA"/>
</dbReference>
<reference evidence="1 3" key="1">
    <citation type="submission" date="2017-07" db="EMBL/GenBank/DDBJ databases">
        <title>Virulence factors identified in Actinobacillus seminis.</title>
        <authorList>
            <person name="Negrete-Abascal E."/>
            <person name="Vaca-Pacheco S."/>
            <person name="Montes-Garcia F."/>
            <person name="Leyto-Gil A.M."/>
            <person name="Fragoso-Garcia E."/>
            <person name="Carvente-Garcia R."/>
            <person name="Perez-Agueros S."/>
            <person name="Castelan-Sanchez H.G."/>
            <person name="Garcia-Molina A."/>
            <person name="Villamar T.E."/>
            <person name="Vazquez-Cruz C."/>
        </authorList>
    </citation>
    <scope>NUCLEOTIDE SEQUENCE [LARGE SCALE GENOMIC DNA]</scope>
    <source>
        <strain evidence="1 3">ATCC 15768</strain>
    </source>
</reference>
<protein>
    <submittedName>
        <fullName evidence="2">Uncharacterized protein</fullName>
    </submittedName>
</protein>
<sequence length="66" mass="7509">MAKSTAEIQKRSDDKRGVKTKSFKIKKDIFDLVEKISLERGLAQNAMITEAILLYAEKYGIQTDCQ</sequence>
<dbReference type="InParanoid" id="A0A263HE58"/>
<evidence type="ECO:0000313" key="1">
    <source>
        <dbReference type="EMBL" id="OZN25248.1"/>
    </source>
</evidence>
<dbReference type="Proteomes" id="UP000215738">
    <property type="component" value="Unassembled WGS sequence"/>
</dbReference>